<dbReference type="PROSITE" id="PS50181">
    <property type="entry name" value="FBOX"/>
    <property type="match status" value="1"/>
</dbReference>
<protein>
    <recommendedName>
        <fullName evidence="1">F-box domain-containing protein</fullName>
    </recommendedName>
</protein>
<evidence type="ECO:0000313" key="2">
    <source>
        <dbReference type="EMBL" id="TVU08415.1"/>
    </source>
</evidence>
<dbReference type="Pfam" id="PF08268">
    <property type="entry name" value="FBA_3"/>
    <property type="match status" value="1"/>
</dbReference>
<evidence type="ECO:0000313" key="3">
    <source>
        <dbReference type="Proteomes" id="UP000324897"/>
    </source>
</evidence>
<evidence type="ECO:0000259" key="1">
    <source>
        <dbReference type="PROSITE" id="PS50181"/>
    </source>
</evidence>
<feature type="non-terminal residue" evidence="2">
    <location>
        <position position="1"/>
    </location>
</feature>
<dbReference type="PANTHER" id="PTHR31111">
    <property type="entry name" value="BNAA05G37150D PROTEIN-RELATED"/>
    <property type="match status" value="1"/>
</dbReference>
<dbReference type="CDD" id="cd22157">
    <property type="entry name" value="F-box_AtFBW1-like"/>
    <property type="match status" value="1"/>
</dbReference>
<gene>
    <name evidence="2" type="ORF">EJB05_41819</name>
</gene>
<dbReference type="SUPFAM" id="SSF81383">
    <property type="entry name" value="F-box domain"/>
    <property type="match status" value="1"/>
</dbReference>
<dbReference type="InterPro" id="IPR013187">
    <property type="entry name" value="F-box-assoc_dom_typ3"/>
</dbReference>
<name>A0A5J9TAM1_9POAL</name>
<feature type="domain" description="F-box" evidence="1">
    <location>
        <begin position="4"/>
        <end position="41"/>
    </location>
</feature>
<dbReference type="InterPro" id="IPR001810">
    <property type="entry name" value="F-box_dom"/>
</dbReference>
<dbReference type="AlphaFoldDB" id="A0A5J9TAM1"/>
<comment type="caution">
    <text evidence="2">The sequence shown here is derived from an EMBL/GenBank/DDBJ whole genome shotgun (WGS) entry which is preliminary data.</text>
</comment>
<sequence>MEEDCSSISLPEEIIFDVLSWLPVKSLFRFRCVSKGWRALISFPAFIATHKSRATPLLVCSFAVRSRTHVFDVPELRVMDTDGNVIRVLKDVAGTELPPARLDLICVDTNWAGARVIDPATGRVVAVCRYFNDLSPSILDELVGPLFYRLGRAAASGEYKVLRLRSVSATTWENANGGHLCEVSVATLEDGTTALRWRQQRQSSPICICFCNGCTVAINGVIYFLSHAAHAQHGLWNRIARFDLESED</sequence>
<dbReference type="Gene3D" id="1.20.1280.50">
    <property type="match status" value="1"/>
</dbReference>
<organism evidence="2 3">
    <name type="scientific">Eragrostis curvula</name>
    <name type="common">weeping love grass</name>
    <dbReference type="NCBI Taxonomy" id="38414"/>
    <lineage>
        <taxon>Eukaryota</taxon>
        <taxon>Viridiplantae</taxon>
        <taxon>Streptophyta</taxon>
        <taxon>Embryophyta</taxon>
        <taxon>Tracheophyta</taxon>
        <taxon>Spermatophyta</taxon>
        <taxon>Magnoliopsida</taxon>
        <taxon>Liliopsida</taxon>
        <taxon>Poales</taxon>
        <taxon>Poaceae</taxon>
        <taxon>PACMAD clade</taxon>
        <taxon>Chloridoideae</taxon>
        <taxon>Eragrostideae</taxon>
        <taxon>Eragrostidinae</taxon>
        <taxon>Eragrostis</taxon>
    </lineage>
</organism>
<dbReference type="PANTHER" id="PTHR31111:SF136">
    <property type="entry name" value="F-BOX ASSOCIATED DOMAIN-CONTAINING PROTEIN"/>
    <property type="match status" value="1"/>
</dbReference>
<reference evidence="2 3" key="1">
    <citation type="journal article" date="2019" name="Sci. Rep.">
        <title>A high-quality genome of Eragrostis curvula grass provides insights into Poaceae evolution and supports new strategies to enhance forage quality.</title>
        <authorList>
            <person name="Carballo J."/>
            <person name="Santos B.A.C.M."/>
            <person name="Zappacosta D."/>
            <person name="Garbus I."/>
            <person name="Selva J.P."/>
            <person name="Gallo C.A."/>
            <person name="Diaz A."/>
            <person name="Albertini E."/>
            <person name="Caccamo M."/>
            <person name="Echenique V."/>
        </authorList>
    </citation>
    <scope>NUCLEOTIDE SEQUENCE [LARGE SCALE GENOMIC DNA]</scope>
    <source>
        <strain evidence="3">cv. Victoria</strain>
        <tissue evidence="2">Leaf</tissue>
    </source>
</reference>
<dbReference type="Gramene" id="TVU08415">
    <property type="protein sequence ID" value="TVU08415"/>
    <property type="gene ID" value="EJB05_41819"/>
</dbReference>
<dbReference type="Proteomes" id="UP000324897">
    <property type="component" value="Chromosome 3"/>
</dbReference>
<dbReference type="OrthoDB" id="674743at2759"/>
<dbReference type="Pfam" id="PF00646">
    <property type="entry name" value="F-box"/>
    <property type="match status" value="1"/>
</dbReference>
<dbReference type="InterPro" id="IPR036047">
    <property type="entry name" value="F-box-like_dom_sf"/>
</dbReference>
<keyword evidence="3" id="KW-1185">Reference proteome</keyword>
<accession>A0A5J9TAM1</accession>
<dbReference type="SMART" id="SM00256">
    <property type="entry name" value="FBOX"/>
    <property type="match status" value="1"/>
</dbReference>
<proteinExistence type="predicted"/>
<dbReference type="EMBL" id="RWGY01000039">
    <property type="protein sequence ID" value="TVU08415.1"/>
    <property type="molecule type" value="Genomic_DNA"/>
</dbReference>